<dbReference type="AlphaFoldDB" id="S3C1A5"/>
<feature type="compositionally biased region" description="Basic residues" evidence="1">
    <location>
        <begin position="435"/>
        <end position="448"/>
    </location>
</feature>
<sequence length="448" mass="48957">MSWQQSDRPSRPSSRSSRGFLDSSNRPVATPAPDPFPPSQRYHDQDNGHQKRPAPRRAAEQEGVTGDAQKRRRLLLEMDDWTGAKAQKPLAMSFPRADPNAPAWGWSGDAEVDERLRPASKPRSASYSVKKFSPAKYSYPSSSSTMNARASHRARQSLGTPLHALRSSPNSQPVSGTLSVEERQRFEDDGVGILSPSGQTVTVGPGLLSSPMMSGALPAPAHLSESQQSVEIQQLSHQEGSQVSSLDRERTPSDVPDDVLLGSDSDSEGHCEEEEARGQEKELEGSEDDEGLSEEEAEEELGEECADGEPVVASEEELLKEAPHESLEDQSEEDIQLVPSDGLVETRREPRMTATELCPESPRPAPALVRDTSNLSEASRAAARFEAQRVTIREIPNCNDSDDPIEDSESELEMQRRASSARKTRGSRATGARARGTRTRSSTGRRGR</sequence>
<feature type="compositionally biased region" description="Acidic residues" evidence="1">
    <location>
        <begin position="400"/>
        <end position="412"/>
    </location>
</feature>
<dbReference type="OrthoDB" id="10685946at2759"/>
<feature type="compositionally biased region" description="Acidic residues" evidence="1">
    <location>
        <begin position="285"/>
        <end position="307"/>
    </location>
</feature>
<dbReference type="EMBL" id="KE148156">
    <property type="protein sequence ID" value="EPE05501.1"/>
    <property type="molecule type" value="Genomic_DNA"/>
</dbReference>
<dbReference type="Proteomes" id="UP000016923">
    <property type="component" value="Unassembled WGS sequence"/>
</dbReference>
<gene>
    <name evidence="2" type="ORF">F503_02240</name>
</gene>
<feature type="compositionally biased region" description="Basic and acidic residues" evidence="1">
    <location>
        <begin position="317"/>
        <end position="327"/>
    </location>
</feature>
<evidence type="ECO:0000313" key="3">
    <source>
        <dbReference type="Proteomes" id="UP000016923"/>
    </source>
</evidence>
<feature type="compositionally biased region" description="Low complexity" evidence="1">
    <location>
        <begin position="130"/>
        <end position="144"/>
    </location>
</feature>
<evidence type="ECO:0000256" key="1">
    <source>
        <dbReference type="SAM" id="MobiDB-lite"/>
    </source>
</evidence>
<reference evidence="2 3" key="1">
    <citation type="journal article" date="2013" name="BMC Genomics">
        <title>The genome and transcriptome of the pine saprophyte Ophiostoma piceae, and a comparison with the bark beetle-associated pine pathogen Grosmannia clavigera.</title>
        <authorList>
            <person name="Haridas S."/>
            <person name="Wang Y."/>
            <person name="Lim L."/>
            <person name="Massoumi Alamouti S."/>
            <person name="Jackman S."/>
            <person name="Docking R."/>
            <person name="Robertson G."/>
            <person name="Birol I."/>
            <person name="Bohlmann J."/>
            <person name="Breuil C."/>
        </authorList>
    </citation>
    <scope>NUCLEOTIDE SEQUENCE [LARGE SCALE GENOMIC DNA]</scope>
    <source>
        <strain evidence="2 3">UAMH 11346</strain>
    </source>
</reference>
<dbReference type="VEuPathDB" id="FungiDB:F503_02240"/>
<protein>
    <submittedName>
        <fullName evidence="2">Uncharacterized protein</fullName>
    </submittedName>
</protein>
<proteinExistence type="predicted"/>
<organism evidence="2 3">
    <name type="scientific">Ophiostoma piceae (strain UAMH 11346)</name>
    <name type="common">Sap stain fungus</name>
    <dbReference type="NCBI Taxonomy" id="1262450"/>
    <lineage>
        <taxon>Eukaryota</taxon>
        <taxon>Fungi</taxon>
        <taxon>Dikarya</taxon>
        <taxon>Ascomycota</taxon>
        <taxon>Pezizomycotina</taxon>
        <taxon>Sordariomycetes</taxon>
        <taxon>Sordariomycetidae</taxon>
        <taxon>Ophiostomatales</taxon>
        <taxon>Ophiostomataceae</taxon>
        <taxon>Ophiostoma</taxon>
    </lineage>
</organism>
<feature type="compositionally biased region" description="Polar residues" evidence="1">
    <location>
        <begin position="167"/>
        <end position="178"/>
    </location>
</feature>
<feature type="region of interest" description="Disordered" evidence="1">
    <location>
        <begin position="1"/>
        <end position="372"/>
    </location>
</feature>
<keyword evidence="3" id="KW-1185">Reference proteome</keyword>
<name>S3C1A5_OPHP1</name>
<dbReference type="HOGENOM" id="CLU_611245_0_0_1"/>
<evidence type="ECO:0000313" key="2">
    <source>
        <dbReference type="EMBL" id="EPE05501.1"/>
    </source>
</evidence>
<feature type="compositionally biased region" description="Polar residues" evidence="1">
    <location>
        <begin position="224"/>
        <end position="245"/>
    </location>
</feature>
<feature type="region of interest" description="Disordered" evidence="1">
    <location>
        <begin position="394"/>
        <end position="448"/>
    </location>
</feature>
<accession>S3C1A5</accession>